<proteinExistence type="predicted"/>
<dbReference type="EMBL" id="JARJLG010000087">
    <property type="protein sequence ID" value="KAJ7749037.1"/>
    <property type="molecule type" value="Genomic_DNA"/>
</dbReference>
<name>A0AAD7IRY5_9AGAR</name>
<dbReference type="Proteomes" id="UP001215280">
    <property type="component" value="Unassembled WGS sequence"/>
</dbReference>
<evidence type="ECO:0000313" key="2">
    <source>
        <dbReference type="Proteomes" id="UP001215280"/>
    </source>
</evidence>
<comment type="caution">
    <text evidence="1">The sequence shown here is derived from an EMBL/GenBank/DDBJ whole genome shotgun (WGS) entry which is preliminary data.</text>
</comment>
<gene>
    <name evidence="1" type="ORF">DFH07DRAFT_923277</name>
</gene>
<accession>A0AAD7IRY5</accession>
<organism evidence="1 2">
    <name type="scientific">Mycena maculata</name>
    <dbReference type="NCBI Taxonomy" id="230809"/>
    <lineage>
        <taxon>Eukaryota</taxon>
        <taxon>Fungi</taxon>
        <taxon>Dikarya</taxon>
        <taxon>Basidiomycota</taxon>
        <taxon>Agaricomycotina</taxon>
        <taxon>Agaricomycetes</taxon>
        <taxon>Agaricomycetidae</taxon>
        <taxon>Agaricales</taxon>
        <taxon>Marasmiineae</taxon>
        <taxon>Mycenaceae</taxon>
        <taxon>Mycena</taxon>
    </lineage>
</organism>
<keyword evidence="2" id="KW-1185">Reference proteome</keyword>
<reference evidence="1" key="1">
    <citation type="submission" date="2023-03" db="EMBL/GenBank/DDBJ databases">
        <title>Massive genome expansion in bonnet fungi (Mycena s.s.) driven by repeated elements and novel gene families across ecological guilds.</title>
        <authorList>
            <consortium name="Lawrence Berkeley National Laboratory"/>
            <person name="Harder C.B."/>
            <person name="Miyauchi S."/>
            <person name="Viragh M."/>
            <person name="Kuo A."/>
            <person name="Thoen E."/>
            <person name="Andreopoulos B."/>
            <person name="Lu D."/>
            <person name="Skrede I."/>
            <person name="Drula E."/>
            <person name="Henrissat B."/>
            <person name="Morin E."/>
            <person name="Kohler A."/>
            <person name="Barry K."/>
            <person name="LaButti K."/>
            <person name="Morin E."/>
            <person name="Salamov A."/>
            <person name="Lipzen A."/>
            <person name="Mereny Z."/>
            <person name="Hegedus B."/>
            <person name="Baldrian P."/>
            <person name="Stursova M."/>
            <person name="Weitz H."/>
            <person name="Taylor A."/>
            <person name="Grigoriev I.V."/>
            <person name="Nagy L.G."/>
            <person name="Martin F."/>
            <person name="Kauserud H."/>
        </authorList>
    </citation>
    <scope>NUCLEOTIDE SEQUENCE</scope>
    <source>
        <strain evidence="1">CBHHK188m</strain>
    </source>
</reference>
<sequence length="115" mass="12879">MACIDPHLVSGANIIIDVDDKSLAHLEKVQNAFLRPLLGLGAYSMRAPLFTELGLVPLRYWHLILALRYLGYLVNLAATHYAKAAPEDSYQLYFKGCQGYWMDLVYALQVSTSTT</sequence>
<protein>
    <submittedName>
        <fullName evidence="1">Uncharacterized protein</fullName>
    </submittedName>
</protein>
<dbReference type="AlphaFoldDB" id="A0AAD7IRY5"/>
<evidence type="ECO:0000313" key="1">
    <source>
        <dbReference type="EMBL" id="KAJ7749037.1"/>
    </source>
</evidence>